<keyword evidence="4" id="KW-1185">Reference proteome</keyword>
<dbReference type="KEGG" id="psl:Psta_2979"/>
<proteinExistence type="predicted"/>
<dbReference type="Gene3D" id="2.130.10.10">
    <property type="entry name" value="YVTN repeat-like/Quinoprotein amine dehydrogenase"/>
    <property type="match status" value="2"/>
</dbReference>
<dbReference type="InterPro" id="IPR002372">
    <property type="entry name" value="PQQ_rpt_dom"/>
</dbReference>
<dbReference type="Pfam" id="PF13360">
    <property type="entry name" value="PQQ_2"/>
    <property type="match status" value="2"/>
</dbReference>
<dbReference type="OrthoDB" id="9815737at2"/>
<dbReference type="eggNOG" id="COG1520">
    <property type="taxonomic scope" value="Bacteria"/>
</dbReference>
<name>D2R994_PIRSD</name>
<sequence length="495" mass="54007" precursor="true">MHFFDTRLIASLLLATCLLPCISCAGAAEIVEDEQSQPAVAAAQDPAAASVEAKDRGSLWTRKVGQDWPKFLGATGDSKSSEQGILTKWPASGPKILWSTKLGEGYGMCTVAAGRLYQFDRFGDEASVYCLEAETGKPIWKYSYPTDYLDLYGYNNGPRCSPIVDGDRVYAFGVDGMLLCLDAIDGTLKWKLNTNEKFGVVQNFFGVGSCPVIHGNLLIAMIGGSPEDSKLAAPGQLDRVVGNGSGIVAFDKLTGEVKYKITDELASYASLQLAKIDGRDWCFAFCRSGLVGFEPTQGKVDFEFPWRATILESVNASSPVVVGNQVLISECYGPGSAMLSVKPGGFEVAWQDNARTRQKSLQTHWNTPVVHEGFAYACSGRHSENAELRCIDWKTGKVQWSERGLDRSSLLYVDGHFVYLGEYGDLKLIKANPAKFDVVSECRLEVQLDPQDTASTRPLLNYPCWAAPILSHGLLYVRGDDQLICLELIPEAAAK</sequence>
<feature type="domain" description="Pyrrolo-quinoline quinone repeat" evidence="2">
    <location>
        <begin position="240"/>
        <end position="401"/>
    </location>
</feature>
<gene>
    <name evidence="3" type="ordered locus">Psta_2979</name>
</gene>
<dbReference type="EMBL" id="CP001848">
    <property type="protein sequence ID" value="ADB17644.1"/>
    <property type="molecule type" value="Genomic_DNA"/>
</dbReference>
<dbReference type="Proteomes" id="UP000001887">
    <property type="component" value="Chromosome"/>
</dbReference>
<organism evidence="3 4">
    <name type="scientific">Pirellula staleyi (strain ATCC 27377 / DSM 6068 / ICPB 4128)</name>
    <name type="common">Pirella staleyi</name>
    <dbReference type="NCBI Taxonomy" id="530564"/>
    <lineage>
        <taxon>Bacteria</taxon>
        <taxon>Pseudomonadati</taxon>
        <taxon>Planctomycetota</taxon>
        <taxon>Planctomycetia</taxon>
        <taxon>Pirellulales</taxon>
        <taxon>Pirellulaceae</taxon>
        <taxon>Pirellula</taxon>
    </lineage>
</organism>
<dbReference type="InterPro" id="IPR015943">
    <property type="entry name" value="WD40/YVTN_repeat-like_dom_sf"/>
</dbReference>
<feature type="signal peptide" evidence="1">
    <location>
        <begin position="1"/>
        <end position="27"/>
    </location>
</feature>
<dbReference type="SUPFAM" id="SSF50998">
    <property type="entry name" value="Quinoprotein alcohol dehydrogenase-like"/>
    <property type="match status" value="1"/>
</dbReference>
<evidence type="ECO:0000259" key="2">
    <source>
        <dbReference type="Pfam" id="PF13360"/>
    </source>
</evidence>
<dbReference type="AlphaFoldDB" id="D2R994"/>
<dbReference type="PANTHER" id="PTHR34512:SF30">
    <property type="entry name" value="OUTER MEMBRANE PROTEIN ASSEMBLY FACTOR BAMB"/>
    <property type="match status" value="1"/>
</dbReference>
<dbReference type="PANTHER" id="PTHR34512">
    <property type="entry name" value="CELL SURFACE PROTEIN"/>
    <property type="match status" value="1"/>
</dbReference>
<feature type="domain" description="Pyrrolo-quinoline quinone repeat" evidence="2">
    <location>
        <begin position="95"/>
        <end position="220"/>
    </location>
</feature>
<dbReference type="HOGENOM" id="CLU_027480_2_2_0"/>
<keyword evidence="1" id="KW-0732">Signal</keyword>
<protein>
    <submittedName>
        <fullName evidence="3">FOG: WD40 repeat-like protein</fullName>
    </submittedName>
</protein>
<evidence type="ECO:0000256" key="1">
    <source>
        <dbReference type="SAM" id="SignalP"/>
    </source>
</evidence>
<evidence type="ECO:0000313" key="4">
    <source>
        <dbReference type="Proteomes" id="UP000001887"/>
    </source>
</evidence>
<evidence type="ECO:0000313" key="3">
    <source>
        <dbReference type="EMBL" id="ADB17644.1"/>
    </source>
</evidence>
<accession>D2R994</accession>
<dbReference type="InterPro" id="IPR011047">
    <property type="entry name" value="Quinoprotein_ADH-like_sf"/>
</dbReference>
<dbReference type="STRING" id="530564.Psta_2979"/>
<reference evidence="3 4" key="1">
    <citation type="journal article" date="2009" name="Stand. Genomic Sci.">
        <title>Complete genome sequence of Pirellula staleyi type strain (ATCC 27377).</title>
        <authorList>
            <person name="Clum A."/>
            <person name="Tindall B.J."/>
            <person name="Sikorski J."/>
            <person name="Ivanova N."/>
            <person name="Mavrommatis K."/>
            <person name="Lucas S."/>
            <person name="Glavina del Rio T."/>
            <person name="Nolan M."/>
            <person name="Chen F."/>
            <person name="Tice H."/>
            <person name="Pitluck S."/>
            <person name="Cheng J.F."/>
            <person name="Chertkov O."/>
            <person name="Brettin T."/>
            <person name="Han C."/>
            <person name="Detter J.C."/>
            <person name="Kuske C."/>
            <person name="Bruce D."/>
            <person name="Goodwin L."/>
            <person name="Ovchinikova G."/>
            <person name="Pati A."/>
            <person name="Mikhailova N."/>
            <person name="Chen A."/>
            <person name="Palaniappan K."/>
            <person name="Land M."/>
            <person name="Hauser L."/>
            <person name="Chang Y.J."/>
            <person name="Jeffries C.D."/>
            <person name="Chain P."/>
            <person name="Rohde M."/>
            <person name="Goker M."/>
            <person name="Bristow J."/>
            <person name="Eisen J.A."/>
            <person name="Markowitz V."/>
            <person name="Hugenholtz P."/>
            <person name="Kyrpides N.C."/>
            <person name="Klenk H.P."/>
            <person name="Lapidus A."/>
        </authorList>
    </citation>
    <scope>NUCLEOTIDE SEQUENCE [LARGE SCALE GENOMIC DNA]</scope>
    <source>
        <strain evidence="4">ATCC 27377 / DSM 6068 / ICPB 4128</strain>
    </source>
</reference>
<feature type="chain" id="PRO_5003034817" evidence="1">
    <location>
        <begin position="28"/>
        <end position="495"/>
    </location>
</feature>